<proteinExistence type="predicted"/>
<keyword evidence="2" id="KW-0812">Transmembrane</keyword>
<dbReference type="Proteomes" id="UP000315724">
    <property type="component" value="Chromosome"/>
</dbReference>
<evidence type="ECO:0000313" key="4">
    <source>
        <dbReference type="Proteomes" id="UP000315724"/>
    </source>
</evidence>
<dbReference type="OrthoDB" id="279598at2"/>
<feature type="region of interest" description="Disordered" evidence="1">
    <location>
        <begin position="334"/>
        <end position="427"/>
    </location>
</feature>
<keyword evidence="2" id="KW-1133">Transmembrane helix</keyword>
<reference evidence="3 4" key="1">
    <citation type="submission" date="2019-02" db="EMBL/GenBank/DDBJ databases">
        <title>Deep-cultivation of Planctomycetes and their phenomic and genomic characterization uncovers novel biology.</title>
        <authorList>
            <person name="Wiegand S."/>
            <person name="Jogler M."/>
            <person name="Boedeker C."/>
            <person name="Pinto D."/>
            <person name="Vollmers J."/>
            <person name="Rivas-Marin E."/>
            <person name="Kohn T."/>
            <person name="Peeters S.H."/>
            <person name="Heuer A."/>
            <person name="Rast P."/>
            <person name="Oberbeckmann S."/>
            <person name="Bunk B."/>
            <person name="Jeske O."/>
            <person name="Meyerdierks A."/>
            <person name="Storesund J.E."/>
            <person name="Kallscheuer N."/>
            <person name="Luecker S."/>
            <person name="Lage O.M."/>
            <person name="Pohl T."/>
            <person name="Merkel B.J."/>
            <person name="Hornburger P."/>
            <person name="Mueller R.-W."/>
            <person name="Bruemmer F."/>
            <person name="Labrenz M."/>
            <person name="Spormann A.M."/>
            <person name="Op den Camp H."/>
            <person name="Overmann J."/>
            <person name="Amann R."/>
            <person name="Jetten M.S.M."/>
            <person name="Mascher T."/>
            <person name="Medema M.H."/>
            <person name="Devos D.P."/>
            <person name="Kaster A.-K."/>
            <person name="Ovreas L."/>
            <person name="Rohde M."/>
            <person name="Galperin M.Y."/>
            <person name="Jogler C."/>
        </authorList>
    </citation>
    <scope>NUCLEOTIDE SEQUENCE [LARGE SCALE GENOMIC DNA]</scope>
    <source>
        <strain evidence="3 4">Mal48</strain>
    </source>
</reference>
<name>A0A517QL15_9PLAN</name>
<dbReference type="EMBL" id="CP036267">
    <property type="protein sequence ID" value="QDT32329.1"/>
    <property type="molecule type" value="Genomic_DNA"/>
</dbReference>
<dbReference type="KEGG" id="tpol:Mal48_15730"/>
<evidence type="ECO:0000256" key="2">
    <source>
        <dbReference type="SAM" id="Phobius"/>
    </source>
</evidence>
<keyword evidence="4" id="KW-1185">Reference proteome</keyword>
<feature type="compositionally biased region" description="Polar residues" evidence="1">
    <location>
        <begin position="408"/>
        <end position="421"/>
    </location>
</feature>
<feature type="transmembrane region" description="Helical" evidence="2">
    <location>
        <begin position="21"/>
        <end position="38"/>
    </location>
</feature>
<evidence type="ECO:0000256" key="1">
    <source>
        <dbReference type="SAM" id="MobiDB-lite"/>
    </source>
</evidence>
<organism evidence="3 4">
    <name type="scientific">Thalassoglobus polymorphus</name>
    <dbReference type="NCBI Taxonomy" id="2527994"/>
    <lineage>
        <taxon>Bacteria</taxon>
        <taxon>Pseudomonadati</taxon>
        <taxon>Planctomycetota</taxon>
        <taxon>Planctomycetia</taxon>
        <taxon>Planctomycetales</taxon>
        <taxon>Planctomycetaceae</taxon>
        <taxon>Thalassoglobus</taxon>
    </lineage>
</organism>
<dbReference type="RefSeq" id="WP_145197508.1">
    <property type="nucleotide sequence ID" value="NZ_CP036267.1"/>
</dbReference>
<sequence>MTNSLRHKSKPLKRDQPARQASLISLNSCFFIGLMLLSCGCPSNKLKFTHKQVLESDISKEQLVEHLNRNILGTENSPGIAGWRTSDAKIQVTGIPFPLPASMAVEAPRNLRIVVSHPITGGQEVDLGSNRDRFWLWTKEQPEMIVCNHEDASLALQHLEMPIQIQPEWLVEVFGVIPIEADEYTLERPQIDEPVLDLVSVRTSPTGHQVERVIRVNTFTGRVQEHFLRSGAGDIIASATLKKYTDMPNGTSLPTSVRISWPEAKTEMKISLGHPSVNPPSFATANSLWEMPNIDGARVVDIGKLSRQAAGEYVNQSSLSDDPASNIRQLRHSAPTARSLPSGKASLAPTAPVQLGVPEPITEDGSDRNPLGKRRPLQPLPDDDGIPEWAKDHSANKPIIQPEAWQRSEYSGATWRSSSAPRPQELE</sequence>
<keyword evidence="2" id="KW-0472">Membrane</keyword>
<dbReference type="AlphaFoldDB" id="A0A517QL15"/>
<gene>
    <name evidence="3" type="ORF">Mal48_15730</name>
</gene>
<accession>A0A517QL15</accession>
<protein>
    <submittedName>
        <fullName evidence="3">Uncharacterized protein</fullName>
    </submittedName>
</protein>
<evidence type="ECO:0000313" key="3">
    <source>
        <dbReference type="EMBL" id="QDT32329.1"/>
    </source>
</evidence>